<comment type="caution">
    <text evidence="3">The sequence shown here is derived from an EMBL/GenBank/DDBJ whole genome shotgun (WGS) entry which is preliminary data.</text>
</comment>
<dbReference type="Proteomes" id="UP001285354">
    <property type="component" value="Unassembled WGS sequence"/>
</dbReference>
<feature type="region of interest" description="Disordered" evidence="1">
    <location>
        <begin position="185"/>
        <end position="240"/>
    </location>
</feature>
<feature type="signal peptide" evidence="2">
    <location>
        <begin position="1"/>
        <end position="19"/>
    </location>
</feature>
<name>A0AAD9WE49_9HELO</name>
<gene>
    <name evidence="3" type="ORF">QTJ16_002983</name>
</gene>
<sequence length="240" mass="26323">MQFPMKLGGALLFAGVAVAGRLVFENQCDYDVKYLQVCSSEVECPESADATLAAHTVMSNPISSVPVSFEFLKDARMKSGVLRFNYTAEQRFVWHPEQTDATSLDAGELGPFGSDNIIFRPYDPVGRASPHALDFCQPVVYQAGRFCHGSCQTWNDIADVQTCSAEIRDLRITWCAKDEEINMDRSAASQSGSRAGDKGDEVVREYWAGESNSADESDWTVESDSADEGVKNKRAVPIVA</sequence>
<feature type="chain" id="PRO_5042277881" description="Chitin-binding type-4 domain-containing protein" evidence="2">
    <location>
        <begin position="20"/>
        <end position="240"/>
    </location>
</feature>
<evidence type="ECO:0000256" key="1">
    <source>
        <dbReference type="SAM" id="MobiDB-lite"/>
    </source>
</evidence>
<evidence type="ECO:0000313" key="3">
    <source>
        <dbReference type="EMBL" id="KAK2628337.1"/>
    </source>
</evidence>
<evidence type="ECO:0008006" key="5">
    <source>
        <dbReference type="Google" id="ProtNLM"/>
    </source>
</evidence>
<reference evidence="3" key="1">
    <citation type="submission" date="2023-06" db="EMBL/GenBank/DDBJ databases">
        <title>Draft genome of Marssonina rosae.</title>
        <authorList>
            <person name="Cheng Q."/>
        </authorList>
    </citation>
    <scope>NUCLEOTIDE SEQUENCE</scope>
    <source>
        <strain evidence="3">R4</strain>
    </source>
</reference>
<accession>A0AAD9WE49</accession>
<feature type="compositionally biased region" description="Low complexity" evidence="1">
    <location>
        <begin position="185"/>
        <end position="194"/>
    </location>
</feature>
<dbReference type="EMBL" id="JAUBYV010000003">
    <property type="protein sequence ID" value="KAK2628337.1"/>
    <property type="molecule type" value="Genomic_DNA"/>
</dbReference>
<keyword evidence="4" id="KW-1185">Reference proteome</keyword>
<evidence type="ECO:0000313" key="4">
    <source>
        <dbReference type="Proteomes" id="UP001285354"/>
    </source>
</evidence>
<keyword evidence="2" id="KW-0732">Signal</keyword>
<organism evidence="3 4">
    <name type="scientific">Diplocarpon rosae</name>
    <dbReference type="NCBI Taxonomy" id="946125"/>
    <lineage>
        <taxon>Eukaryota</taxon>
        <taxon>Fungi</taxon>
        <taxon>Dikarya</taxon>
        <taxon>Ascomycota</taxon>
        <taxon>Pezizomycotina</taxon>
        <taxon>Leotiomycetes</taxon>
        <taxon>Helotiales</taxon>
        <taxon>Drepanopezizaceae</taxon>
        <taxon>Diplocarpon</taxon>
    </lineage>
</organism>
<evidence type="ECO:0000256" key="2">
    <source>
        <dbReference type="SAM" id="SignalP"/>
    </source>
</evidence>
<dbReference type="AlphaFoldDB" id="A0AAD9WE49"/>
<proteinExistence type="predicted"/>
<protein>
    <recommendedName>
        <fullName evidence="5">Chitin-binding type-4 domain-containing protein</fullName>
    </recommendedName>
</protein>
<feature type="compositionally biased region" description="Acidic residues" evidence="1">
    <location>
        <begin position="213"/>
        <end position="227"/>
    </location>
</feature>
<feature type="compositionally biased region" description="Basic and acidic residues" evidence="1">
    <location>
        <begin position="195"/>
        <end position="204"/>
    </location>
</feature>